<keyword evidence="3" id="KW-1185">Reference proteome</keyword>
<organism evidence="2 3">
    <name type="scientific">Halorientalis persicus</name>
    <dbReference type="NCBI Taxonomy" id="1367881"/>
    <lineage>
        <taxon>Archaea</taxon>
        <taxon>Methanobacteriati</taxon>
        <taxon>Methanobacteriota</taxon>
        <taxon>Stenosarchaea group</taxon>
        <taxon>Halobacteria</taxon>
        <taxon>Halobacteriales</taxon>
        <taxon>Haloarculaceae</taxon>
        <taxon>Halorientalis</taxon>
    </lineage>
</organism>
<dbReference type="Proteomes" id="UP000198775">
    <property type="component" value="Unassembled WGS sequence"/>
</dbReference>
<dbReference type="RefSeq" id="WP_092664169.1">
    <property type="nucleotide sequence ID" value="NZ_FOCX01000041.1"/>
</dbReference>
<proteinExistence type="predicted"/>
<dbReference type="Pfam" id="PF25925">
    <property type="entry name" value="DUF7970"/>
    <property type="match status" value="1"/>
</dbReference>
<protein>
    <submittedName>
        <fullName evidence="2">Uncharacterized protein</fullName>
    </submittedName>
</protein>
<evidence type="ECO:0000313" key="3">
    <source>
        <dbReference type="Proteomes" id="UP000198775"/>
    </source>
</evidence>
<dbReference type="EMBL" id="FOCX01000041">
    <property type="protein sequence ID" value="SEP17964.1"/>
    <property type="molecule type" value="Genomic_DNA"/>
</dbReference>
<gene>
    <name evidence="2" type="ORF">SAMN05216388_10413</name>
</gene>
<feature type="region of interest" description="Disordered" evidence="1">
    <location>
        <begin position="1"/>
        <end position="62"/>
    </location>
</feature>
<sequence length="129" mass="14625">MAFDDLDEAIEEQDREDDGDEAGEEPTEVDGAADQAASEDIDKQEDSTNESAPLTEPAFEFSETEQDALYARPATWDIFDDMLDLDLERELRERDIRDVPQSEKYDAVLRFAAEHPEAIADLIEAERVE</sequence>
<evidence type="ECO:0000256" key="1">
    <source>
        <dbReference type="SAM" id="MobiDB-lite"/>
    </source>
</evidence>
<feature type="compositionally biased region" description="Acidic residues" evidence="1">
    <location>
        <begin position="1"/>
        <end position="28"/>
    </location>
</feature>
<reference evidence="3" key="1">
    <citation type="submission" date="2016-10" db="EMBL/GenBank/DDBJ databases">
        <authorList>
            <person name="Varghese N."/>
            <person name="Submissions S."/>
        </authorList>
    </citation>
    <scope>NUCLEOTIDE SEQUENCE [LARGE SCALE GENOMIC DNA]</scope>
    <source>
        <strain evidence="3">IBRC-M 10043</strain>
    </source>
</reference>
<dbReference type="AlphaFoldDB" id="A0A1H8VRL3"/>
<dbReference type="InterPro" id="IPR058276">
    <property type="entry name" value="DUF7970"/>
</dbReference>
<evidence type="ECO:0000313" key="2">
    <source>
        <dbReference type="EMBL" id="SEP17964.1"/>
    </source>
</evidence>
<accession>A0A1H8VRL3</accession>
<name>A0A1H8VRL3_9EURY</name>